<feature type="domain" description="Uracil-DNA glycosylase-like" evidence="12">
    <location>
        <begin position="49"/>
        <end position="211"/>
    </location>
</feature>
<reference evidence="14" key="1">
    <citation type="journal article" date="2019" name="Int. J. Syst. Evol. Microbiol.">
        <title>The Global Catalogue of Microorganisms (GCM) 10K type strain sequencing project: providing services to taxonomists for standard genome sequencing and annotation.</title>
        <authorList>
            <consortium name="The Broad Institute Genomics Platform"/>
            <consortium name="The Broad Institute Genome Sequencing Center for Infectious Disease"/>
            <person name="Wu L."/>
            <person name="Ma J."/>
        </authorList>
    </citation>
    <scope>NUCLEOTIDE SEQUENCE [LARGE SCALE GENOMIC DNA]</scope>
    <source>
        <strain evidence="14">KCTC 62784</strain>
    </source>
</reference>
<dbReference type="Gene3D" id="3.40.470.10">
    <property type="entry name" value="Uracil-DNA glycosylase-like domain"/>
    <property type="match status" value="1"/>
</dbReference>
<comment type="subcellular location">
    <subcellularLocation>
        <location evidence="9">Cytoplasm</location>
    </subcellularLocation>
</comment>
<dbReference type="NCBIfam" id="NF003591">
    <property type="entry name" value="PRK05254.1-4"/>
    <property type="match status" value="1"/>
</dbReference>
<evidence type="ECO:0000256" key="3">
    <source>
        <dbReference type="ARBA" id="ARBA00008184"/>
    </source>
</evidence>
<name>A0ABV7CCV5_9VIBR</name>
<dbReference type="EMBL" id="JBHRSE010000066">
    <property type="protein sequence ID" value="MFC3024345.1"/>
    <property type="molecule type" value="Genomic_DNA"/>
</dbReference>
<sequence length="231" mass="26074">MTELLTWHDVIGVEKQHTYFQNTLQFVTAERQAGKVIYPPESEVFNAFRYTEFHQVKVVLLGQDPYHGPDQAHGLSFSVRPGVKIPPSLRNMYKELAQDISGFVIPTHGYLKEWADQGVLLLNTVLTVEQGKAHSHAKNTGWERFTDAVIEAINQHSEGVVFLLWGAHAQKKGRMIDTSRHTVLTAAHPSPLSAYRGFFGCQHFSKTNHILLSQGRQPIDWQLSSLTNEMG</sequence>
<evidence type="ECO:0000256" key="7">
    <source>
        <dbReference type="ARBA" id="ARBA00022801"/>
    </source>
</evidence>
<dbReference type="Proteomes" id="UP001595384">
    <property type="component" value="Unassembled WGS sequence"/>
</dbReference>
<dbReference type="HAMAP" id="MF_00148">
    <property type="entry name" value="UDG"/>
    <property type="match status" value="1"/>
</dbReference>
<dbReference type="NCBIfam" id="NF003588">
    <property type="entry name" value="PRK05254.1-1"/>
    <property type="match status" value="1"/>
</dbReference>
<keyword evidence="7 9" id="KW-0378">Hydrolase</keyword>
<accession>A0ABV7CCV5</accession>
<dbReference type="InterPro" id="IPR036895">
    <property type="entry name" value="Uracil-DNA_glycosylase-like_sf"/>
</dbReference>
<dbReference type="InterPro" id="IPR005122">
    <property type="entry name" value="Uracil-DNA_glycosylase-like"/>
</dbReference>
<dbReference type="NCBIfam" id="NF003592">
    <property type="entry name" value="PRK05254.1-5"/>
    <property type="match status" value="1"/>
</dbReference>
<protein>
    <recommendedName>
        <fullName evidence="5 9">Uracil-DNA glycosylase</fullName>
        <shortName evidence="9">UDG</shortName>
        <ecNumber evidence="4 9">3.2.2.27</ecNumber>
    </recommendedName>
</protein>
<dbReference type="EC" id="3.2.2.27" evidence="4 9"/>
<keyword evidence="13" id="KW-0326">Glycosidase</keyword>
<keyword evidence="6 9" id="KW-0227">DNA damage</keyword>
<dbReference type="RefSeq" id="WP_123015451.1">
    <property type="nucleotide sequence ID" value="NZ_AP024911.1"/>
</dbReference>
<evidence type="ECO:0000256" key="11">
    <source>
        <dbReference type="RuleBase" id="RU003780"/>
    </source>
</evidence>
<evidence type="ECO:0000313" key="13">
    <source>
        <dbReference type="EMBL" id="MFC3024345.1"/>
    </source>
</evidence>
<evidence type="ECO:0000256" key="5">
    <source>
        <dbReference type="ARBA" id="ARBA00018429"/>
    </source>
</evidence>
<organism evidence="13 14">
    <name type="scientific">Vibrio zhugei</name>
    <dbReference type="NCBI Taxonomy" id="2479546"/>
    <lineage>
        <taxon>Bacteria</taxon>
        <taxon>Pseudomonadati</taxon>
        <taxon>Pseudomonadota</taxon>
        <taxon>Gammaproteobacteria</taxon>
        <taxon>Vibrionales</taxon>
        <taxon>Vibrionaceae</taxon>
        <taxon>Vibrio</taxon>
    </lineage>
</organism>
<keyword evidence="9" id="KW-0963">Cytoplasm</keyword>
<proteinExistence type="inferred from homology"/>
<evidence type="ECO:0000256" key="2">
    <source>
        <dbReference type="ARBA" id="ARBA00002631"/>
    </source>
</evidence>
<evidence type="ECO:0000256" key="1">
    <source>
        <dbReference type="ARBA" id="ARBA00001400"/>
    </source>
</evidence>
<dbReference type="SMART" id="SM00986">
    <property type="entry name" value="UDG"/>
    <property type="match status" value="1"/>
</dbReference>
<evidence type="ECO:0000256" key="10">
    <source>
        <dbReference type="PROSITE-ProRule" id="PRU10072"/>
    </source>
</evidence>
<dbReference type="SMART" id="SM00987">
    <property type="entry name" value="UreE_C"/>
    <property type="match status" value="1"/>
</dbReference>
<keyword evidence="14" id="KW-1185">Reference proteome</keyword>
<evidence type="ECO:0000256" key="4">
    <source>
        <dbReference type="ARBA" id="ARBA00012030"/>
    </source>
</evidence>
<comment type="caution">
    <text evidence="13">The sequence shown here is derived from an EMBL/GenBank/DDBJ whole genome shotgun (WGS) entry which is preliminary data.</text>
</comment>
<keyword evidence="8 9" id="KW-0234">DNA repair</keyword>
<dbReference type="SUPFAM" id="SSF52141">
    <property type="entry name" value="Uracil-DNA glycosylase-like"/>
    <property type="match status" value="1"/>
</dbReference>
<dbReference type="GO" id="GO:0004844">
    <property type="term" value="F:uracil DNA N-glycosylase activity"/>
    <property type="evidence" value="ECO:0007669"/>
    <property type="project" value="UniProtKB-EC"/>
</dbReference>
<dbReference type="Pfam" id="PF03167">
    <property type="entry name" value="UDG"/>
    <property type="match status" value="1"/>
</dbReference>
<gene>
    <name evidence="9 13" type="primary">ung</name>
    <name evidence="13" type="ORF">ACFODT_10965</name>
</gene>
<evidence type="ECO:0000259" key="12">
    <source>
        <dbReference type="SMART" id="SM00986"/>
    </source>
</evidence>
<evidence type="ECO:0000256" key="8">
    <source>
        <dbReference type="ARBA" id="ARBA00023204"/>
    </source>
</evidence>
<dbReference type="PANTHER" id="PTHR11264">
    <property type="entry name" value="URACIL-DNA GLYCOSYLASE"/>
    <property type="match status" value="1"/>
</dbReference>
<comment type="function">
    <text evidence="2 9 11">Excises uracil residues from the DNA which can arise as a result of misincorporation of dUMP residues by DNA polymerase or due to deamination of cytosine.</text>
</comment>
<dbReference type="NCBIfam" id="TIGR00628">
    <property type="entry name" value="ung"/>
    <property type="match status" value="1"/>
</dbReference>
<dbReference type="CDD" id="cd10027">
    <property type="entry name" value="UDG-F1-like"/>
    <property type="match status" value="1"/>
</dbReference>
<dbReference type="InterPro" id="IPR002043">
    <property type="entry name" value="UDG_fam1"/>
</dbReference>
<evidence type="ECO:0000313" key="14">
    <source>
        <dbReference type="Proteomes" id="UP001595384"/>
    </source>
</evidence>
<dbReference type="NCBIfam" id="NF003589">
    <property type="entry name" value="PRK05254.1-2"/>
    <property type="match status" value="1"/>
</dbReference>
<dbReference type="InterPro" id="IPR018085">
    <property type="entry name" value="Ura-DNA_Glyclase_AS"/>
</dbReference>
<dbReference type="PROSITE" id="PS00130">
    <property type="entry name" value="U_DNA_GLYCOSYLASE"/>
    <property type="match status" value="1"/>
</dbReference>
<evidence type="ECO:0000256" key="6">
    <source>
        <dbReference type="ARBA" id="ARBA00022763"/>
    </source>
</evidence>
<feature type="active site" description="Proton acceptor" evidence="9 10">
    <location>
        <position position="64"/>
    </location>
</feature>
<dbReference type="PANTHER" id="PTHR11264:SF0">
    <property type="entry name" value="URACIL-DNA GLYCOSYLASE"/>
    <property type="match status" value="1"/>
</dbReference>
<comment type="similarity">
    <text evidence="3 9 11">Belongs to the uracil-DNA glycosylase (UDG) superfamily. UNG family.</text>
</comment>
<evidence type="ECO:0000256" key="9">
    <source>
        <dbReference type="HAMAP-Rule" id="MF_00148"/>
    </source>
</evidence>
<comment type="catalytic activity">
    <reaction evidence="1 9 11">
        <text>Hydrolyzes single-stranded DNA or mismatched double-stranded DNA and polynucleotides, releasing free uracil.</text>
        <dbReference type="EC" id="3.2.2.27"/>
    </reaction>
</comment>